<accession>A0A101ERD4</accession>
<sequence length="44" mass="5031">MMLSAFVEVGKAKEKYDTDMRTAAYIVAIERVANALKQRGYYPM</sequence>
<gene>
    <name evidence="2" type="ORF">XD57_0555</name>
</gene>
<feature type="domain" description="Glutamate/phenylalanine/leucine/valine/L-tryptophan dehydrogenase C-terminal" evidence="1">
    <location>
        <begin position="2"/>
        <end position="40"/>
    </location>
</feature>
<evidence type="ECO:0000313" key="3">
    <source>
        <dbReference type="Proteomes" id="UP000058636"/>
    </source>
</evidence>
<dbReference type="InterPro" id="IPR006096">
    <property type="entry name" value="Glu/Leu/Phe/Val/Trp_DH_C"/>
</dbReference>
<dbReference type="GO" id="GO:0016491">
    <property type="term" value="F:oxidoreductase activity"/>
    <property type="evidence" value="ECO:0007669"/>
    <property type="project" value="InterPro"/>
</dbReference>
<dbReference type="Proteomes" id="UP000058636">
    <property type="component" value="Unassembled WGS sequence"/>
</dbReference>
<dbReference type="Pfam" id="PF00208">
    <property type="entry name" value="ELFV_dehydrog"/>
    <property type="match status" value="1"/>
</dbReference>
<evidence type="ECO:0000313" key="2">
    <source>
        <dbReference type="EMBL" id="KUK23360.1"/>
    </source>
</evidence>
<dbReference type="AlphaFoldDB" id="A0A101ERD4"/>
<reference evidence="2 3" key="1">
    <citation type="journal article" date="2015" name="MBio">
        <title>Genome-Resolved Metagenomic Analysis Reveals Roles for Candidate Phyla and Other Microbial Community Members in Biogeochemical Transformations in Oil Reservoirs.</title>
        <authorList>
            <person name="Hu P."/>
            <person name="Tom L."/>
            <person name="Singh A."/>
            <person name="Thomas B.C."/>
            <person name="Baker B.J."/>
            <person name="Piceno Y.M."/>
            <person name="Andersen G.L."/>
            <person name="Banfield J.F."/>
        </authorList>
    </citation>
    <scope>NUCLEOTIDE SEQUENCE [LARGE SCALE GENOMIC DNA]</scope>
    <source>
        <strain evidence="2">46_26</strain>
    </source>
</reference>
<organism evidence="2 3">
    <name type="scientific">Thermotoga petrophila</name>
    <dbReference type="NCBI Taxonomy" id="93929"/>
    <lineage>
        <taxon>Bacteria</taxon>
        <taxon>Thermotogati</taxon>
        <taxon>Thermotogota</taxon>
        <taxon>Thermotogae</taxon>
        <taxon>Thermotogales</taxon>
        <taxon>Thermotogaceae</taxon>
        <taxon>Thermotoga</taxon>
    </lineage>
</organism>
<name>A0A101ERD4_9THEM</name>
<protein>
    <submittedName>
        <fullName evidence="2">Glutamate dehydrogenase</fullName>
    </submittedName>
</protein>
<dbReference type="EMBL" id="LGFG01000030">
    <property type="protein sequence ID" value="KUK23360.1"/>
    <property type="molecule type" value="Genomic_DNA"/>
</dbReference>
<dbReference type="InterPro" id="IPR036291">
    <property type="entry name" value="NAD(P)-bd_dom_sf"/>
</dbReference>
<dbReference type="SUPFAM" id="SSF51735">
    <property type="entry name" value="NAD(P)-binding Rossmann-fold domains"/>
    <property type="match status" value="1"/>
</dbReference>
<evidence type="ECO:0000259" key="1">
    <source>
        <dbReference type="Pfam" id="PF00208"/>
    </source>
</evidence>
<dbReference type="Gene3D" id="3.40.50.720">
    <property type="entry name" value="NAD(P)-binding Rossmann-like Domain"/>
    <property type="match status" value="1"/>
</dbReference>
<comment type="caution">
    <text evidence="2">The sequence shown here is derived from an EMBL/GenBank/DDBJ whole genome shotgun (WGS) entry which is preliminary data.</text>
</comment>
<proteinExistence type="predicted"/>
<dbReference type="GO" id="GO:0006520">
    <property type="term" value="P:amino acid metabolic process"/>
    <property type="evidence" value="ECO:0007669"/>
    <property type="project" value="InterPro"/>
</dbReference>
<dbReference type="PATRIC" id="fig|93930.3.peg.1399"/>